<dbReference type="FunFam" id="3.30.43.10:FF:000004">
    <property type="entry name" value="Berberine bridge enzyme-like 15"/>
    <property type="match status" value="1"/>
</dbReference>
<keyword evidence="7" id="KW-0325">Glycoprotein</keyword>
<dbReference type="Pfam" id="PF00498">
    <property type="entry name" value="FHA"/>
    <property type="match status" value="1"/>
</dbReference>
<feature type="domain" description="FAD-binding PCMH-type" evidence="10">
    <location>
        <begin position="86"/>
        <end position="263"/>
    </location>
</feature>
<feature type="compositionally biased region" description="Basic and acidic residues" evidence="8">
    <location>
        <begin position="569"/>
        <end position="583"/>
    </location>
</feature>
<evidence type="ECO:0000256" key="1">
    <source>
        <dbReference type="ARBA" id="ARBA00001974"/>
    </source>
</evidence>
<gene>
    <name evidence="11" type="ORF">G2W53_004711</name>
</gene>
<evidence type="ECO:0000256" key="5">
    <source>
        <dbReference type="ARBA" id="ARBA00022827"/>
    </source>
</evidence>
<organism evidence="11 12">
    <name type="scientific">Senna tora</name>
    <dbReference type="NCBI Taxonomy" id="362788"/>
    <lineage>
        <taxon>Eukaryota</taxon>
        <taxon>Viridiplantae</taxon>
        <taxon>Streptophyta</taxon>
        <taxon>Embryophyta</taxon>
        <taxon>Tracheophyta</taxon>
        <taxon>Spermatophyta</taxon>
        <taxon>Magnoliopsida</taxon>
        <taxon>eudicotyledons</taxon>
        <taxon>Gunneridae</taxon>
        <taxon>Pentapetalae</taxon>
        <taxon>rosids</taxon>
        <taxon>fabids</taxon>
        <taxon>Fabales</taxon>
        <taxon>Fabaceae</taxon>
        <taxon>Caesalpinioideae</taxon>
        <taxon>Cassia clade</taxon>
        <taxon>Senna</taxon>
    </lineage>
</organism>
<dbReference type="InterPro" id="IPR016166">
    <property type="entry name" value="FAD-bd_PCMH"/>
</dbReference>
<dbReference type="FunFam" id="2.60.200.20:FF:000028">
    <property type="entry name" value="FHA domain-containing protein DDL"/>
    <property type="match status" value="1"/>
</dbReference>
<dbReference type="PROSITE" id="PS51387">
    <property type="entry name" value="FAD_PCMH"/>
    <property type="match status" value="1"/>
</dbReference>
<keyword evidence="5" id="KW-0274">FAD</keyword>
<feature type="domain" description="FHA" evidence="9">
    <location>
        <begin position="832"/>
        <end position="895"/>
    </location>
</feature>
<dbReference type="Pfam" id="PF01565">
    <property type="entry name" value="FAD_binding_4"/>
    <property type="match status" value="1"/>
</dbReference>
<evidence type="ECO:0000256" key="6">
    <source>
        <dbReference type="ARBA" id="ARBA00023157"/>
    </source>
</evidence>
<dbReference type="Gene3D" id="3.40.462.20">
    <property type="match status" value="1"/>
</dbReference>
<keyword evidence="3" id="KW-0285">Flavoprotein</keyword>
<feature type="compositionally biased region" description="Basic and acidic residues" evidence="8">
    <location>
        <begin position="736"/>
        <end position="771"/>
    </location>
</feature>
<name>A0A834XFQ7_9FABA</name>
<dbReference type="InterPro" id="IPR016167">
    <property type="entry name" value="FAD-bd_PCMH_sub1"/>
</dbReference>
<evidence type="ECO:0000313" key="12">
    <source>
        <dbReference type="Proteomes" id="UP000634136"/>
    </source>
</evidence>
<comment type="similarity">
    <text evidence="2">Belongs to the oxygen-dependent FAD-linked oxidoreductase family.</text>
</comment>
<evidence type="ECO:0000256" key="7">
    <source>
        <dbReference type="ARBA" id="ARBA00023180"/>
    </source>
</evidence>
<feature type="compositionally biased region" description="Basic and acidic residues" evidence="8">
    <location>
        <begin position="710"/>
        <end position="719"/>
    </location>
</feature>
<dbReference type="SUPFAM" id="SSF56176">
    <property type="entry name" value="FAD-binding/transporter-associated domain-like"/>
    <property type="match status" value="1"/>
</dbReference>
<dbReference type="SMART" id="SM00240">
    <property type="entry name" value="FHA"/>
    <property type="match status" value="1"/>
</dbReference>
<dbReference type="GO" id="GO:0071949">
    <property type="term" value="F:FAD binding"/>
    <property type="evidence" value="ECO:0007669"/>
    <property type="project" value="InterPro"/>
</dbReference>
<evidence type="ECO:0000259" key="9">
    <source>
        <dbReference type="PROSITE" id="PS50006"/>
    </source>
</evidence>
<dbReference type="InterPro" id="IPR006094">
    <property type="entry name" value="Oxid_FAD_bind_N"/>
</dbReference>
<evidence type="ECO:0000256" key="8">
    <source>
        <dbReference type="SAM" id="MobiDB-lite"/>
    </source>
</evidence>
<evidence type="ECO:0000256" key="2">
    <source>
        <dbReference type="ARBA" id="ARBA00005466"/>
    </source>
</evidence>
<evidence type="ECO:0000256" key="4">
    <source>
        <dbReference type="ARBA" id="ARBA00022729"/>
    </source>
</evidence>
<feature type="region of interest" description="Disordered" evidence="8">
    <location>
        <begin position="569"/>
        <end position="777"/>
    </location>
</feature>
<proteinExistence type="inferred from homology"/>
<comment type="caution">
    <text evidence="11">The sequence shown here is derived from an EMBL/GenBank/DDBJ whole genome shotgun (WGS) entry which is preliminary data.</text>
</comment>
<feature type="compositionally biased region" description="Basic residues" evidence="8">
    <location>
        <begin position="631"/>
        <end position="643"/>
    </location>
</feature>
<evidence type="ECO:0000313" key="11">
    <source>
        <dbReference type="EMBL" id="KAF7842413.1"/>
    </source>
</evidence>
<dbReference type="Gene3D" id="3.30.465.10">
    <property type="match status" value="1"/>
</dbReference>
<accession>A0A834XFQ7</accession>
<dbReference type="InterPro" id="IPR008984">
    <property type="entry name" value="SMAD_FHA_dom_sf"/>
</dbReference>
<reference evidence="11" key="1">
    <citation type="submission" date="2020-09" db="EMBL/GenBank/DDBJ databases">
        <title>Genome-Enabled Discovery of Anthraquinone Biosynthesis in Senna tora.</title>
        <authorList>
            <person name="Kang S.-H."/>
            <person name="Pandey R.P."/>
            <person name="Lee C.-M."/>
            <person name="Sim J.-S."/>
            <person name="Jeong J.-T."/>
            <person name="Choi B.-S."/>
            <person name="Jung M."/>
            <person name="Ginzburg D."/>
            <person name="Zhao K."/>
            <person name="Won S.Y."/>
            <person name="Oh T.-J."/>
            <person name="Yu Y."/>
            <person name="Kim N.-H."/>
            <person name="Lee O.R."/>
            <person name="Lee T.-H."/>
            <person name="Bashyal P."/>
            <person name="Kim T.-S."/>
            <person name="Lee W.-H."/>
            <person name="Kawkins C."/>
            <person name="Kim C.-K."/>
            <person name="Kim J.S."/>
            <person name="Ahn B.O."/>
            <person name="Rhee S.Y."/>
            <person name="Sohng J.K."/>
        </authorList>
    </citation>
    <scope>NUCLEOTIDE SEQUENCE</scope>
    <source>
        <tissue evidence="11">Leaf</tissue>
    </source>
</reference>
<feature type="compositionally biased region" description="Basic and acidic residues" evidence="8">
    <location>
        <begin position="644"/>
        <end position="701"/>
    </location>
</feature>
<keyword evidence="6" id="KW-1015">Disulfide bond</keyword>
<dbReference type="EMBL" id="JAAIUW010000002">
    <property type="protein sequence ID" value="KAF7842413.1"/>
    <property type="molecule type" value="Genomic_DNA"/>
</dbReference>
<dbReference type="Gene3D" id="3.30.43.10">
    <property type="entry name" value="Uridine Diphospho-n-acetylenolpyruvylglucosamine Reductase, domain 2"/>
    <property type="match status" value="1"/>
</dbReference>
<dbReference type="Proteomes" id="UP000634136">
    <property type="component" value="Unassembled WGS sequence"/>
</dbReference>
<dbReference type="PANTHER" id="PTHR32448">
    <property type="entry name" value="OS08G0158400 PROTEIN"/>
    <property type="match status" value="1"/>
</dbReference>
<dbReference type="InterPro" id="IPR000253">
    <property type="entry name" value="FHA_dom"/>
</dbReference>
<dbReference type="OrthoDB" id="407275at2759"/>
<dbReference type="GO" id="GO:1901696">
    <property type="term" value="P:cannabinoid biosynthetic process"/>
    <property type="evidence" value="ECO:0007669"/>
    <property type="project" value="UniProtKB-ARBA"/>
</dbReference>
<comment type="cofactor">
    <cofactor evidence="1">
        <name>FAD</name>
        <dbReference type="ChEBI" id="CHEBI:57692"/>
    </cofactor>
</comment>
<dbReference type="AlphaFoldDB" id="A0A834XFQ7"/>
<protein>
    <submittedName>
        <fullName evidence="11">Berberine bridge enzyme-like 22</fullName>
    </submittedName>
</protein>
<evidence type="ECO:0000256" key="3">
    <source>
        <dbReference type="ARBA" id="ARBA00022630"/>
    </source>
</evidence>
<keyword evidence="12" id="KW-1185">Reference proteome</keyword>
<dbReference type="InterPro" id="IPR036318">
    <property type="entry name" value="FAD-bd_PCMH-like_sf"/>
</dbReference>
<dbReference type="PROSITE" id="PS50006">
    <property type="entry name" value="FHA_DOMAIN"/>
    <property type="match status" value="1"/>
</dbReference>
<keyword evidence="4" id="KW-0732">Signal</keyword>
<dbReference type="SUPFAM" id="SSF49879">
    <property type="entry name" value="SMAD/FHA domain"/>
    <property type="match status" value="1"/>
</dbReference>
<sequence>MERKKESTYIAKMGYYYLALYYFILLSSSSLASSSTPIEKSFRDCMLTQVGDNSTSFETTILNSTSSLYTQVLESSQQNPRWLNSSTSKPLLIVTPLHESQVQAAIICSRKHELQVRVRSGGHDYEGLSFLCETPFLIIDLIHLRSIEINLDDDDGTAWVQTGATLGELYYKIAKESEIHGFPGGLCPSVGLGGHISGGGFGTLVRKYGLAADQVIDAFLVDVNGKVLDREKMGEDVFWAIRGGGGGGSFGVILAWKIRLVRVPPIVTVFNIQKTLSEGASELVHKWQYIANKLHEDLFIRVIAENSGTNPIRTVKASFNSLFLGRTQRLIPLMDEAFPELGLQEKDCTEMGWIESVLYFSGYQKGDPLEVLLNRTTIYKSSFKAKSDFVKEPIPEKGLEGVWEKLVEEEEALALLIMDPFGGKMDEISEFEISFPHRKGNLYNLQYMVKWEENGIEESKRHVRWIRMLHRYMAPYVSRSPRAAYFNYRDLDLVGCLTDKYEEEEKKMVGYFHGMRDAMNAHVDATKLYELMLKNGNRVVCNPRYALGLAAKVVVDQDKLKSKEKLALLHREMERDRGRERSPSRRHRHSYSHSARDQSISPPPPEKRHHSSRGSARPVRESSGSPVPARSRSRSPRTKRLKRAQAENRENEKNHVSGRGRDRDRDRDRGKGSDRDVGIEQKEKRSSRRDEIDDNHNDSGRNRSSRFRHEKSTTSPEHHRNGRSRHRSQSPQQPTARDEMKNSRGDEHRKDESDSVAKMKAAEEALEEKQTQKPTFELSGKLAAETNRFRGITLLFNEPPEARKPDIKWRLYVFKGGEVLNEPLYIHRQSCYLFGRERRVADIPTDHPSCSKQHAVIQFRQVEMEQLDGTMTKKTRPYIMDLGSTNKTFINESPIEPQRYYELREKDTIRFGNSRQPISWISEIWDIMDIRNNKIKILVCEMPSLSLYGSSESMYYCMKIQLDNGGIIHCFKSGLPSNNIPSPVTLPVFLMCGEKINYVTVLLCNPFR</sequence>
<evidence type="ECO:0000259" key="10">
    <source>
        <dbReference type="PROSITE" id="PS51387"/>
    </source>
</evidence>
<dbReference type="Gene3D" id="2.60.200.20">
    <property type="match status" value="1"/>
</dbReference>
<dbReference type="InterPro" id="IPR016169">
    <property type="entry name" value="FAD-bd_PCMH_sub2"/>
</dbReference>